<dbReference type="EMBL" id="ML741812">
    <property type="protein sequence ID" value="KAE8324981.1"/>
    <property type="molecule type" value="Genomic_DNA"/>
</dbReference>
<dbReference type="Proteomes" id="UP000325945">
    <property type="component" value="Unassembled WGS sequence"/>
</dbReference>
<reference evidence="2" key="1">
    <citation type="submission" date="2019-04" db="EMBL/GenBank/DDBJ databases">
        <title>Friends and foes A comparative genomics studyof 23 Aspergillus species from section Flavi.</title>
        <authorList>
            <consortium name="DOE Joint Genome Institute"/>
            <person name="Kjaerbolling I."/>
            <person name="Vesth T."/>
            <person name="Frisvad J.C."/>
            <person name="Nybo J.L."/>
            <person name="Theobald S."/>
            <person name="Kildgaard S."/>
            <person name="Isbrandt T."/>
            <person name="Kuo A."/>
            <person name="Sato A."/>
            <person name="Lyhne E.K."/>
            <person name="Kogle M.E."/>
            <person name="Wiebenga A."/>
            <person name="Kun R.S."/>
            <person name="Lubbers R.J."/>
            <person name="Makela M.R."/>
            <person name="Barry K."/>
            <person name="Chovatia M."/>
            <person name="Clum A."/>
            <person name="Daum C."/>
            <person name="Haridas S."/>
            <person name="He G."/>
            <person name="LaButti K."/>
            <person name="Lipzen A."/>
            <person name="Mondo S."/>
            <person name="Riley R."/>
            <person name="Salamov A."/>
            <person name="Simmons B.A."/>
            <person name="Magnuson J.K."/>
            <person name="Henrissat B."/>
            <person name="Mortensen U.H."/>
            <person name="Larsen T.O."/>
            <person name="Devries R.P."/>
            <person name="Grigoriev I.V."/>
            <person name="Machida M."/>
            <person name="Baker S.E."/>
            <person name="Andersen M.R."/>
        </authorList>
    </citation>
    <scope>NUCLEOTIDE SEQUENCE [LARGE SCALE GENOMIC DNA]</scope>
    <source>
        <strain evidence="2">CBS 130017</strain>
    </source>
</reference>
<sequence length="62" mass="7184">MKIEGRKVKKKKKKDLIFHSVIAKYCQSSESYSDHDHRLDKIAQTSHQKVASNIFLFLPKPG</sequence>
<gene>
    <name evidence="1" type="ORF">BDV39DRAFT_179480</name>
</gene>
<name>A0A5N6WVP7_9EURO</name>
<evidence type="ECO:0000313" key="2">
    <source>
        <dbReference type="Proteomes" id="UP000325945"/>
    </source>
</evidence>
<protein>
    <submittedName>
        <fullName evidence="1">Uncharacterized protein</fullName>
    </submittedName>
</protein>
<evidence type="ECO:0000313" key="1">
    <source>
        <dbReference type="EMBL" id="KAE8324981.1"/>
    </source>
</evidence>
<organism evidence="1 2">
    <name type="scientific">Aspergillus sergii</name>
    <dbReference type="NCBI Taxonomy" id="1034303"/>
    <lineage>
        <taxon>Eukaryota</taxon>
        <taxon>Fungi</taxon>
        <taxon>Dikarya</taxon>
        <taxon>Ascomycota</taxon>
        <taxon>Pezizomycotina</taxon>
        <taxon>Eurotiomycetes</taxon>
        <taxon>Eurotiomycetidae</taxon>
        <taxon>Eurotiales</taxon>
        <taxon>Aspergillaceae</taxon>
        <taxon>Aspergillus</taxon>
        <taxon>Aspergillus subgen. Circumdati</taxon>
    </lineage>
</organism>
<proteinExistence type="predicted"/>
<accession>A0A5N6WVP7</accession>
<keyword evidence="2" id="KW-1185">Reference proteome</keyword>
<dbReference type="AlphaFoldDB" id="A0A5N6WVP7"/>